<sequence length="77" mass="8176">IGSGASAGPLLCYFAFSWCLWLTMGEIGRKGKVNTYGQDLPHGSQPNLALLLSVLLVHIALIPAIMFINGKVPHIGS</sequence>
<protein>
    <submittedName>
        <fullName evidence="2">Uncharacterized protein</fullName>
    </submittedName>
</protein>
<keyword evidence="1" id="KW-0472">Membrane</keyword>
<feature type="transmembrane region" description="Helical" evidence="1">
    <location>
        <begin position="48"/>
        <end position="68"/>
    </location>
</feature>
<feature type="transmembrane region" description="Helical" evidence="1">
    <location>
        <begin position="6"/>
        <end position="27"/>
    </location>
</feature>
<keyword evidence="1" id="KW-0812">Transmembrane</keyword>
<reference evidence="2" key="1">
    <citation type="submission" date="2023-03" db="EMBL/GenBank/DDBJ databases">
        <title>Massive genome expansion in bonnet fungi (Mycena s.s.) driven by repeated elements and novel gene families across ecological guilds.</title>
        <authorList>
            <consortium name="Lawrence Berkeley National Laboratory"/>
            <person name="Harder C.B."/>
            <person name="Miyauchi S."/>
            <person name="Viragh M."/>
            <person name="Kuo A."/>
            <person name="Thoen E."/>
            <person name="Andreopoulos B."/>
            <person name="Lu D."/>
            <person name="Skrede I."/>
            <person name="Drula E."/>
            <person name="Henrissat B."/>
            <person name="Morin E."/>
            <person name="Kohler A."/>
            <person name="Barry K."/>
            <person name="LaButti K."/>
            <person name="Morin E."/>
            <person name="Salamov A."/>
            <person name="Lipzen A."/>
            <person name="Mereny Z."/>
            <person name="Hegedus B."/>
            <person name="Baldrian P."/>
            <person name="Stursova M."/>
            <person name="Weitz H."/>
            <person name="Taylor A."/>
            <person name="Grigoriev I.V."/>
            <person name="Nagy L.G."/>
            <person name="Martin F."/>
            <person name="Kauserud H."/>
        </authorList>
    </citation>
    <scope>NUCLEOTIDE SEQUENCE</scope>
    <source>
        <strain evidence="2">9144</strain>
    </source>
</reference>
<dbReference type="EMBL" id="JARJCW010000110">
    <property type="protein sequence ID" value="KAJ7193226.1"/>
    <property type="molecule type" value="Genomic_DNA"/>
</dbReference>
<evidence type="ECO:0000313" key="2">
    <source>
        <dbReference type="EMBL" id="KAJ7193226.1"/>
    </source>
</evidence>
<comment type="caution">
    <text evidence="2">The sequence shown here is derived from an EMBL/GenBank/DDBJ whole genome shotgun (WGS) entry which is preliminary data.</text>
</comment>
<proteinExistence type="predicted"/>
<feature type="non-terminal residue" evidence="2">
    <location>
        <position position="1"/>
    </location>
</feature>
<dbReference type="Proteomes" id="UP001219525">
    <property type="component" value="Unassembled WGS sequence"/>
</dbReference>
<accession>A0AAD6Y291</accession>
<name>A0AAD6Y291_9AGAR</name>
<keyword evidence="3" id="KW-1185">Reference proteome</keyword>
<organism evidence="2 3">
    <name type="scientific">Mycena pura</name>
    <dbReference type="NCBI Taxonomy" id="153505"/>
    <lineage>
        <taxon>Eukaryota</taxon>
        <taxon>Fungi</taxon>
        <taxon>Dikarya</taxon>
        <taxon>Basidiomycota</taxon>
        <taxon>Agaricomycotina</taxon>
        <taxon>Agaricomycetes</taxon>
        <taxon>Agaricomycetidae</taxon>
        <taxon>Agaricales</taxon>
        <taxon>Marasmiineae</taxon>
        <taxon>Mycenaceae</taxon>
        <taxon>Mycena</taxon>
    </lineage>
</organism>
<evidence type="ECO:0000256" key="1">
    <source>
        <dbReference type="SAM" id="Phobius"/>
    </source>
</evidence>
<evidence type="ECO:0000313" key="3">
    <source>
        <dbReference type="Proteomes" id="UP001219525"/>
    </source>
</evidence>
<keyword evidence="1" id="KW-1133">Transmembrane helix</keyword>
<gene>
    <name evidence="2" type="ORF">GGX14DRAFT_478854</name>
</gene>
<dbReference type="AlphaFoldDB" id="A0AAD6Y291"/>